<dbReference type="InterPro" id="IPR036661">
    <property type="entry name" value="Luciferase-like_sf"/>
</dbReference>
<sequence>MTELGVVFRPQLPPERLRGVVEAAETSGLAELWLWEDCPLTGGIATLAATLAWTSRLRVGIGILPLPLRPVITTAMETATLARLFPDRLTLGVGHGAQDWMAKTGVRPASPLTLMREHLTALTALLDGETVTEDGRHVRLDGVGLDWPPARRPPILVGATKERSLRLSGELADGTVLDQNQPPAAVRRARAAIDEGRAAAGRTDRHELVVYLWAATGPDATERLRRELAEWGVDEVPGLGAAGNADAVAAGVRELAEAGADRVVLVHTADEPDLAGFVRFAAEEVAPLVR</sequence>
<dbReference type="CDD" id="cd01097">
    <property type="entry name" value="Tetrahydromethanopterin_reductase"/>
    <property type="match status" value="1"/>
</dbReference>
<dbReference type="EMBL" id="JAFFZE010000023">
    <property type="protein sequence ID" value="MCT2587134.1"/>
    <property type="molecule type" value="Genomic_DNA"/>
</dbReference>
<dbReference type="Pfam" id="PF00296">
    <property type="entry name" value="Bac_luciferase"/>
    <property type="match status" value="1"/>
</dbReference>
<dbReference type="PANTHER" id="PTHR43244">
    <property type="match status" value="1"/>
</dbReference>
<keyword evidence="4" id="KW-1185">Reference proteome</keyword>
<evidence type="ECO:0000313" key="3">
    <source>
        <dbReference type="EMBL" id="MCT2587134.1"/>
    </source>
</evidence>
<organism evidence="3 4">
    <name type="scientific">Actinophytocola gossypii</name>
    <dbReference type="NCBI Taxonomy" id="2812003"/>
    <lineage>
        <taxon>Bacteria</taxon>
        <taxon>Bacillati</taxon>
        <taxon>Actinomycetota</taxon>
        <taxon>Actinomycetes</taxon>
        <taxon>Pseudonocardiales</taxon>
        <taxon>Pseudonocardiaceae</taxon>
    </lineage>
</organism>
<dbReference type="Gene3D" id="3.20.20.30">
    <property type="entry name" value="Luciferase-like domain"/>
    <property type="match status" value="1"/>
</dbReference>
<dbReference type="RefSeq" id="WP_260195021.1">
    <property type="nucleotide sequence ID" value="NZ_JAFFZE010000023.1"/>
</dbReference>
<proteinExistence type="predicted"/>
<feature type="domain" description="Luciferase-like" evidence="2">
    <location>
        <begin position="13"/>
        <end position="240"/>
    </location>
</feature>
<dbReference type="InterPro" id="IPR050564">
    <property type="entry name" value="F420-G6PD/mer"/>
</dbReference>
<dbReference type="InterPro" id="IPR011251">
    <property type="entry name" value="Luciferase-like_dom"/>
</dbReference>
<evidence type="ECO:0000256" key="1">
    <source>
        <dbReference type="ARBA" id="ARBA00023002"/>
    </source>
</evidence>
<protein>
    <submittedName>
        <fullName evidence="3">LLM class flavin-dependent oxidoreductase</fullName>
    </submittedName>
</protein>
<name>A0ABT2JHZ0_9PSEU</name>
<dbReference type="SUPFAM" id="SSF51679">
    <property type="entry name" value="Bacterial luciferase-like"/>
    <property type="match status" value="1"/>
</dbReference>
<gene>
    <name evidence="3" type="ORF">JT362_28815</name>
</gene>
<reference evidence="3 4" key="1">
    <citation type="submission" date="2021-02" db="EMBL/GenBank/DDBJ databases">
        <title>Actinophytocola xerophila sp. nov., isolated from soil of cotton cropping field.</title>
        <authorList>
            <person name="Huang R."/>
            <person name="Chen X."/>
            <person name="Ge X."/>
            <person name="Liu W."/>
        </authorList>
    </citation>
    <scope>NUCLEOTIDE SEQUENCE [LARGE SCALE GENOMIC DNA]</scope>
    <source>
        <strain evidence="3 4">S1-96</strain>
    </source>
</reference>
<dbReference type="Proteomes" id="UP001156441">
    <property type="component" value="Unassembled WGS sequence"/>
</dbReference>
<evidence type="ECO:0000313" key="4">
    <source>
        <dbReference type="Proteomes" id="UP001156441"/>
    </source>
</evidence>
<keyword evidence="1" id="KW-0560">Oxidoreductase</keyword>
<comment type="caution">
    <text evidence="3">The sequence shown here is derived from an EMBL/GenBank/DDBJ whole genome shotgun (WGS) entry which is preliminary data.</text>
</comment>
<accession>A0ABT2JHZ0</accession>
<dbReference type="PANTHER" id="PTHR43244:SF1">
    <property type="entry name" value="5,10-METHYLENETETRAHYDROMETHANOPTERIN REDUCTASE"/>
    <property type="match status" value="1"/>
</dbReference>
<evidence type="ECO:0000259" key="2">
    <source>
        <dbReference type="Pfam" id="PF00296"/>
    </source>
</evidence>